<keyword evidence="1" id="KW-1133">Transmembrane helix</keyword>
<dbReference type="PANTHER" id="PTHR35813:SF1">
    <property type="entry name" value="INNER MEMBRANE PROTEIN YBAN"/>
    <property type="match status" value="1"/>
</dbReference>
<accession>A0A5D4UAF9</accession>
<name>A0A5D4UAF9_9BACI</name>
<keyword evidence="1" id="KW-0472">Membrane</keyword>
<feature type="transmembrane region" description="Helical" evidence="1">
    <location>
        <begin position="85"/>
        <end position="113"/>
    </location>
</feature>
<protein>
    <submittedName>
        <fullName evidence="2">DUF454 domain-containing protein</fullName>
    </submittedName>
</protein>
<organism evidence="2 3">
    <name type="scientific">Rossellomorea aquimaris</name>
    <dbReference type="NCBI Taxonomy" id="189382"/>
    <lineage>
        <taxon>Bacteria</taxon>
        <taxon>Bacillati</taxon>
        <taxon>Bacillota</taxon>
        <taxon>Bacilli</taxon>
        <taxon>Bacillales</taxon>
        <taxon>Bacillaceae</taxon>
        <taxon>Rossellomorea</taxon>
    </lineage>
</organism>
<keyword evidence="1" id="KW-0812">Transmembrane</keyword>
<gene>
    <name evidence="2" type="ORF">FZC80_02030</name>
</gene>
<evidence type="ECO:0000313" key="3">
    <source>
        <dbReference type="Proteomes" id="UP000325054"/>
    </source>
</evidence>
<dbReference type="OrthoDB" id="5690292at2"/>
<proteinExistence type="predicted"/>
<sequence length="129" mass="15002">MTTLKKIKIILFLILGFLSLAIGVLGTVLPVLPGGPFYLFAAFCFARSSKRFDNWFRNTSLYKKYVEAFLQKKGMTRREKIRINVIAYFFVILSILYVDILLVKVLLLSLALYKHYYFIRKIKTIAPSH</sequence>
<dbReference type="PIRSF" id="PIRSF016789">
    <property type="entry name" value="DUF454"/>
    <property type="match status" value="1"/>
</dbReference>
<evidence type="ECO:0000256" key="1">
    <source>
        <dbReference type="SAM" id="Phobius"/>
    </source>
</evidence>
<evidence type="ECO:0000313" key="2">
    <source>
        <dbReference type="EMBL" id="TYS84283.1"/>
    </source>
</evidence>
<comment type="caution">
    <text evidence="2">The sequence shown here is derived from an EMBL/GenBank/DDBJ whole genome shotgun (WGS) entry which is preliminary data.</text>
</comment>
<reference evidence="2 3" key="1">
    <citation type="submission" date="2019-08" db="EMBL/GenBank/DDBJ databases">
        <title>Bacillus genomes from the desert of Cuatro Cienegas, Coahuila.</title>
        <authorList>
            <person name="Olmedo-Alvarez G."/>
        </authorList>
    </citation>
    <scope>NUCLEOTIDE SEQUENCE [LARGE SCALE GENOMIC DNA]</scope>
    <source>
        <strain evidence="2 3">CH451a_14T</strain>
    </source>
</reference>
<dbReference type="Proteomes" id="UP000325054">
    <property type="component" value="Unassembled WGS sequence"/>
</dbReference>
<dbReference type="InterPro" id="IPR007401">
    <property type="entry name" value="DUF454"/>
</dbReference>
<dbReference type="EMBL" id="VTEW01000001">
    <property type="protein sequence ID" value="TYS84283.1"/>
    <property type="molecule type" value="Genomic_DNA"/>
</dbReference>
<dbReference type="GO" id="GO:0005886">
    <property type="term" value="C:plasma membrane"/>
    <property type="evidence" value="ECO:0007669"/>
    <property type="project" value="TreeGrafter"/>
</dbReference>
<dbReference type="PANTHER" id="PTHR35813">
    <property type="entry name" value="INNER MEMBRANE PROTEIN YBAN"/>
    <property type="match status" value="1"/>
</dbReference>
<dbReference type="Pfam" id="PF04304">
    <property type="entry name" value="DUF454"/>
    <property type="match status" value="1"/>
</dbReference>
<dbReference type="RefSeq" id="WP_148990626.1">
    <property type="nucleotide sequence ID" value="NZ_VTEW01000001.1"/>
</dbReference>
<dbReference type="AlphaFoldDB" id="A0A5D4UAF9"/>
<feature type="transmembrane region" description="Helical" evidence="1">
    <location>
        <begin position="9"/>
        <end position="32"/>
    </location>
</feature>